<dbReference type="PANTHER" id="PTHR31598:SF1">
    <property type="entry name" value="DYNEIN REGULATORY COMPLEX PROTEIN 10"/>
    <property type="match status" value="1"/>
</dbReference>
<name>A0A9C6W8R8_DROAB</name>
<evidence type="ECO:0000256" key="3">
    <source>
        <dbReference type="ARBA" id="ARBA00009071"/>
    </source>
</evidence>
<evidence type="ECO:0000256" key="7">
    <source>
        <dbReference type="ARBA" id="ARBA00023069"/>
    </source>
</evidence>
<evidence type="ECO:0000313" key="12">
    <source>
        <dbReference type="RefSeq" id="XP_051863621.1"/>
    </source>
</evidence>
<keyword evidence="11" id="KW-1185">Reference proteome</keyword>
<keyword evidence="9" id="KW-0966">Cell projection</keyword>
<evidence type="ECO:0000256" key="2">
    <source>
        <dbReference type="ARBA" id="ARBA00004611"/>
    </source>
</evidence>
<comment type="similarity">
    <text evidence="3">Belongs to the DRC10 family.</text>
</comment>
<evidence type="ECO:0000256" key="9">
    <source>
        <dbReference type="ARBA" id="ARBA00023273"/>
    </source>
</evidence>
<dbReference type="AlphaFoldDB" id="A0A9C6W8R8"/>
<sequence>MSENLKEGNADTMEEIKGVLKDFSTARQALIVGVLRVLSDAMEHLKISIILPKMLENPKLVVKVLTGSSHERAIKLVQDFARRREIIIKEQRNPLMDHGMIMIIDYFQSHNDIYKLFQDYFQHLTAKEQKLIRSFEMLLESAKRHLEKDSIAHIQEERRLLKIYQENKRLKKYIARNRVKIALFNKTKRWKVMTRAVYTDKVLHEWDEKKIENEQFLENEADKINRKIRNYEKASVDNQNQIEQELNVTKIEFKKQDKESKITEKRTREEKNKLLLQLQSVVRKYDTTMAEKIIENLDVEDKLEKANKELNNFMVTYRAEEKIYNEIVVKRELREEREKMQKILKYMMNRAARKIQKYWKKWRKELKAKSKVRRVKKKY</sequence>
<evidence type="ECO:0000256" key="8">
    <source>
        <dbReference type="ARBA" id="ARBA00023212"/>
    </source>
</evidence>
<evidence type="ECO:0000313" key="11">
    <source>
        <dbReference type="Proteomes" id="UP000515160"/>
    </source>
</evidence>
<accession>A0A9C6W8R8</accession>
<keyword evidence="6" id="KW-0282">Flagellum</keyword>
<dbReference type="InterPro" id="IPR042815">
    <property type="entry name" value="DRC10"/>
</dbReference>
<evidence type="ECO:0000256" key="5">
    <source>
        <dbReference type="ARBA" id="ARBA00022490"/>
    </source>
</evidence>
<dbReference type="RefSeq" id="XP_051863621.1">
    <property type="nucleotide sequence ID" value="XM_052007661.1"/>
</dbReference>
<organism evidence="11 12">
    <name type="scientific">Drosophila albomicans</name>
    <name type="common">Fruit fly</name>
    <dbReference type="NCBI Taxonomy" id="7291"/>
    <lineage>
        <taxon>Eukaryota</taxon>
        <taxon>Metazoa</taxon>
        <taxon>Ecdysozoa</taxon>
        <taxon>Arthropoda</taxon>
        <taxon>Hexapoda</taxon>
        <taxon>Insecta</taxon>
        <taxon>Pterygota</taxon>
        <taxon>Neoptera</taxon>
        <taxon>Endopterygota</taxon>
        <taxon>Diptera</taxon>
        <taxon>Brachycera</taxon>
        <taxon>Muscomorpha</taxon>
        <taxon>Ephydroidea</taxon>
        <taxon>Drosophilidae</taxon>
        <taxon>Drosophila</taxon>
    </lineage>
</organism>
<evidence type="ECO:0000256" key="4">
    <source>
        <dbReference type="ARBA" id="ARBA00021752"/>
    </source>
</evidence>
<keyword evidence="10" id="KW-0175">Coiled coil</keyword>
<dbReference type="OrthoDB" id="536093at2759"/>
<keyword evidence="5" id="KW-0963">Cytoplasm</keyword>
<feature type="coiled-coil region" evidence="10">
    <location>
        <begin position="289"/>
        <end position="350"/>
    </location>
</feature>
<comment type="subcellular location">
    <subcellularLocation>
        <location evidence="2">Cytoplasm</location>
        <location evidence="2">Cytoskeleton</location>
        <location evidence="2">Flagellum axoneme</location>
    </subcellularLocation>
</comment>
<proteinExistence type="inferred from homology"/>
<comment type="function">
    <text evidence="1">Component of the nexin-dynein regulatory complex (N-DRC), a key regulator of ciliary/flagellar motility which maintains the alignment and integrity of the distal axoneme and regulates microtubule sliding in motile axonemes.</text>
</comment>
<keyword evidence="7" id="KW-0969">Cilium</keyword>
<dbReference type="GeneID" id="127566100"/>
<gene>
    <name evidence="12" type="primary">LOC127566100</name>
</gene>
<reference evidence="12" key="1">
    <citation type="submission" date="2025-08" db="UniProtKB">
        <authorList>
            <consortium name="RefSeq"/>
        </authorList>
    </citation>
    <scope>IDENTIFICATION</scope>
    <source>
        <strain evidence="12">15112-1751.03</strain>
        <tissue evidence="12">Whole Adult</tissue>
    </source>
</reference>
<keyword evidence="8" id="KW-0206">Cytoskeleton</keyword>
<evidence type="ECO:0000256" key="6">
    <source>
        <dbReference type="ARBA" id="ARBA00022846"/>
    </source>
</evidence>
<protein>
    <recommendedName>
        <fullName evidence="4">Dynein regulatory complex protein 10</fullName>
    </recommendedName>
</protein>
<evidence type="ECO:0000256" key="1">
    <source>
        <dbReference type="ARBA" id="ARBA00003029"/>
    </source>
</evidence>
<evidence type="ECO:0000256" key="10">
    <source>
        <dbReference type="SAM" id="Coils"/>
    </source>
</evidence>
<dbReference type="PANTHER" id="PTHR31598">
    <property type="entry name" value="IQ DOMAIN-CONTAINING PROTEIN D"/>
    <property type="match status" value="1"/>
</dbReference>
<dbReference type="Proteomes" id="UP000515160">
    <property type="component" value="Chromosome 2R"/>
</dbReference>